<dbReference type="EMBL" id="CM037156">
    <property type="protein sequence ID" value="KAH7838794.1"/>
    <property type="molecule type" value="Genomic_DNA"/>
</dbReference>
<reference evidence="1 2" key="1">
    <citation type="journal article" date="2021" name="Hortic Res">
        <title>High-quality reference genome and annotation aids understanding of berry development for evergreen blueberry (Vaccinium darrowii).</title>
        <authorList>
            <person name="Yu J."/>
            <person name="Hulse-Kemp A.M."/>
            <person name="Babiker E."/>
            <person name="Staton M."/>
        </authorList>
    </citation>
    <scope>NUCLEOTIDE SEQUENCE [LARGE SCALE GENOMIC DNA]</scope>
    <source>
        <strain evidence="2">cv. NJ 8807/NJ 8810</strain>
        <tissue evidence="1">Young leaf</tissue>
    </source>
</reference>
<comment type="caution">
    <text evidence="1">The sequence shown here is derived from an EMBL/GenBank/DDBJ whole genome shotgun (WGS) entry which is preliminary data.</text>
</comment>
<sequence>MTENNEMKIGNLVGSALMVLNYGGNNDTISGYLRIKVWMDQTKPLLKGFYLKRTGKKDSWVRFQYERLFDFCYDCGRVNHVRAECNFLGESSKGGLKFGPELRAVFYQPGPTTSVF</sequence>
<evidence type="ECO:0000313" key="2">
    <source>
        <dbReference type="Proteomes" id="UP000828048"/>
    </source>
</evidence>
<evidence type="ECO:0000313" key="1">
    <source>
        <dbReference type="EMBL" id="KAH7838794.1"/>
    </source>
</evidence>
<gene>
    <name evidence="1" type="ORF">Vadar_031250</name>
</gene>
<name>A0ACB7XDT3_9ERIC</name>
<keyword evidence="2" id="KW-1185">Reference proteome</keyword>
<organism evidence="1 2">
    <name type="scientific">Vaccinium darrowii</name>
    <dbReference type="NCBI Taxonomy" id="229202"/>
    <lineage>
        <taxon>Eukaryota</taxon>
        <taxon>Viridiplantae</taxon>
        <taxon>Streptophyta</taxon>
        <taxon>Embryophyta</taxon>
        <taxon>Tracheophyta</taxon>
        <taxon>Spermatophyta</taxon>
        <taxon>Magnoliopsida</taxon>
        <taxon>eudicotyledons</taxon>
        <taxon>Gunneridae</taxon>
        <taxon>Pentapetalae</taxon>
        <taxon>asterids</taxon>
        <taxon>Ericales</taxon>
        <taxon>Ericaceae</taxon>
        <taxon>Vaccinioideae</taxon>
        <taxon>Vaccinieae</taxon>
        <taxon>Vaccinium</taxon>
    </lineage>
</organism>
<accession>A0ACB7XDT3</accession>
<proteinExistence type="predicted"/>
<protein>
    <submittedName>
        <fullName evidence="1">Uncharacterized protein</fullName>
    </submittedName>
</protein>
<dbReference type="Proteomes" id="UP000828048">
    <property type="component" value="Chromosome 6"/>
</dbReference>